<evidence type="ECO:0000313" key="2">
    <source>
        <dbReference type="EMBL" id="GFZ20505.1"/>
    </source>
</evidence>
<dbReference type="Pfam" id="PF03140">
    <property type="entry name" value="DUF247"/>
    <property type="match status" value="1"/>
</dbReference>
<evidence type="ECO:0008006" key="4">
    <source>
        <dbReference type="Google" id="ProtNLM"/>
    </source>
</evidence>
<name>A0A7J0HC11_9ERIC</name>
<keyword evidence="1" id="KW-1133">Transmembrane helix</keyword>
<dbReference type="OrthoDB" id="672127at2759"/>
<dbReference type="PANTHER" id="PTHR31170:SF18">
    <property type="entry name" value="(WILD MALAYSIAN BANANA) HYPOTHETICAL PROTEIN"/>
    <property type="match status" value="1"/>
</dbReference>
<keyword evidence="1" id="KW-0472">Membrane</keyword>
<protein>
    <recommendedName>
        <fullName evidence="4">Transmembrane protein</fullName>
    </recommendedName>
</protein>
<sequence length="454" mass="52689">MAADWVIEINKEGKRSEDETSTRVECQWKKRSIYKLPACVTDLNKNAYRPQVVSFGPYHHGEEHLMPMEEHKKRALVNFLKRTKMPLQIIFDNLTKVVQDLKDSYDVLSDVWQSDTERFLRLMVLDGCFMLEVLYYYAKMNFKDLGYSDEKIDSFRYDPSDPIFCAKRMLHVMNYIRRDMLLLENQLPMQVLIELVAGICPEKENAQDFVNKLTCCWFTKSTGPDTGECLHVLDIFRKGVRRVPLSHTDGQREHATHVHDDSVHHDSHIIVSAMEIQEAGIRFKVCKNEGVPEISFKDGVLHLPLLCVDDTTESVFLNLIAFERLHVGAGNEVTSYFYFMNGIINSVEDVVLLQSHGVIHNALKSHKAVIELFKLLGKDIMFEPNKTICSVLQGINEYRNKPWVQYREKFAHAYHLSTQWNPWAYISIIFAILLFTLTLVQTAYTISPYYHPNK</sequence>
<dbReference type="EMBL" id="BJWL01000028">
    <property type="protein sequence ID" value="GFZ20505.1"/>
    <property type="molecule type" value="Genomic_DNA"/>
</dbReference>
<keyword evidence="3" id="KW-1185">Reference proteome</keyword>
<evidence type="ECO:0000256" key="1">
    <source>
        <dbReference type="SAM" id="Phobius"/>
    </source>
</evidence>
<evidence type="ECO:0000313" key="3">
    <source>
        <dbReference type="Proteomes" id="UP000585474"/>
    </source>
</evidence>
<comment type="caution">
    <text evidence="2">The sequence shown here is derived from an EMBL/GenBank/DDBJ whole genome shotgun (WGS) entry which is preliminary data.</text>
</comment>
<organism evidence="2 3">
    <name type="scientific">Actinidia rufa</name>
    <dbReference type="NCBI Taxonomy" id="165716"/>
    <lineage>
        <taxon>Eukaryota</taxon>
        <taxon>Viridiplantae</taxon>
        <taxon>Streptophyta</taxon>
        <taxon>Embryophyta</taxon>
        <taxon>Tracheophyta</taxon>
        <taxon>Spermatophyta</taxon>
        <taxon>Magnoliopsida</taxon>
        <taxon>eudicotyledons</taxon>
        <taxon>Gunneridae</taxon>
        <taxon>Pentapetalae</taxon>
        <taxon>asterids</taxon>
        <taxon>Ericales</taxon>
        <taxon>Actinidiaceae</taxon>
        <taxon>Actinidia</taxon>
    </lineage>
</organism>
<accession>A0A7J0HC11</accession>
<dbReference type="Proteomes" id="UP000585474">
    <property type="component" value="Unassembled WGS sequence"/>
</dbReference>
<dbReference type="PANTHER" id="PTHR31170">
    <property type="entry name" value="BNAC04G53230D PROTEIN"/>
    <property type="match status" value="1"/>
</dbReference>
<keyword evidence="1" id="KW-0812">Transmembrane</keyword>
<proteinExistence type="predicted"/>
<feature type="transmembrane region" description="Helical" evidence="1">
    <location>
        <begin position="423"/>
        <end position="446"/>
    </location>
</feature>
<dbReference type="InterPro" id="IPR004158">
    <property type="entry name" value="DUF247_pln"/>
</dbReference>
<reference evidence="2 3" key="1">
    <citation type="submission" date="2019-07" db="EMBL/GenBank/DDBJ databases">
        <title>De Novo Assembly of kiwifruit Actinidia rufa.</title>
        <authorList>
            <person name="Sugita-Konishi S."/>
            <person name="Sato K."/>
            <person name="Mori E."/>
            <person name="Abe Y."/>
            <person name="Kisaki G."/>
            <person name="Hamano K."/>
            <person name="Suezawa K."/>
            <person name="Otani M."/>
            <person name="Fukuda T."/>
            <person name="Manabe T."/>
            <person name="Gomi K."/>
            <person name="Tabuchi M."/>
            <person name="Akimitsu K."/>
            <person name="Kataoka I."/>
        </authorList>
    </citation>
    <scope>NUCLEOTIDE SEQUENCE [LARGE SCALE GENOMIC DNA]</scope>
    <source>
        <strain evidence="3">cv. Fuchu</strain>
    </source>
</reference>
<gene>
    <name evidence="2" type="ORF">Acr_28g0012100</name>
</gene>
<dbReference type="AlphaFoldDB" id="A0A7J0HC11"/>